<gene>
    <name evidence="1" type="ORF">AVDCRST_MAG55-580</name>
</gene>
<name>A0A6J4P3E9_9ACTN</name>
<dbReference type="AlphaFoldDB" id="A0A6J4P3E9"/>
<evidence type="ECO:0000313" key="1">
    <source>
        <dbReference type="EMBL" id="CAA9399869.1"/>
    </source>
</evidence>
<protein>
    <submittedName>
        <fullName evidence="1">Uncharacterized protein</fullName>
    </submittedName>
</protein>
<dbReference type="EMBL" id="CADCUZ010000025">
    <property type="protein sequence ID" value="CAA9399869.1"/>
    <property type="molecule type" value="Genomic_DNA"/>
</dbReference>
<proteinExistence type="predicted"/>
<reference evidence="1" key="1">
    <citation type="submission" date="2020-02" db="EMBL/GenBank/DDBJ databases">
        <authorList>
            <person name="Meier V. D."/>
        </authorList>
    </citation>
    <scope>NUCLEOTIDE SEQUENCE</scope>
    <source>
        <strain evidence="1">AVDCRST_MAG55</strain>
    </source>
</reference>
<accession>A0A6J4P3E9</accession>
<organism evidence="1">
    <name type="scientific">uncultured Rubrobacteraceae bacterium</name>
    <dbReference type="NCBI Taxonomy" id="349277"/>
    <lineage>
        <taxon>Bacteria</taxon>
        <taxon>Bacillati</taxon>
        <taxon>Actinomycetota</taxon>
        <taxon>Rubrobacteria</taxon>
        <taxon>Rubrobacterales</taxon>
        <taxon>Rubrobacteraceae</taxon>
        <taxon>environmental samples</taxon>
    </lineage>
</organism>
<sequence>MHKQTGSQQLRWMEEADVAGVEVFSARAGHALLGV</sequence>